<evidence type="ECO:0000313" key="1">
    <source>
        <dbReference type="EMBL" id="ADI35671.1"/>
    </source>
</evidence>
<keyword evidence="3" id="KW-1185">Reference proteome</keyword>
<organism evidence="1 3">
    <name type="scientific">Methanococcus voltae (strain ATCC BAA-1334 / A3)</name>
    <dbReference type="NCBI Taxonomy" id="456320"/>
    <lineage>
        <taxon>Archaea</taxon>
        <taxon>Methanobacteriati</taxon>
        <taxon>Methanobacteriota</taxon>
        <taxon>Methanomada group</taxon>
        <taxon>Methanococci</taxon>
        <taxon>Methanococcales</taxon>
        <taxon>Methanococcaceae</taxon>
        <taxon>Methanococcus</taxon>
    </lineage>
</organism>
<protein>
    <submittedName>
        <fullName evidence="1">Uncharacterized protein</fullName>
    </submittedName>
</protein>
<dbReference type="KEGG" id="mvo:Mvol_0011"/>
<sequence>MVLNLEDLDKLDSIFSDGGIDKIENKTKNYNNDSDSFNVLDALKEVNKIFENWRSIRGIPKAQNIQPLKEYQVSKEKQTEVKKDSNEITNVSNTNNINKNISAQDIYDNFLQALEFFKSSYGDMPVSEMVSTLKENKEDILSVINLSMGDVNGA</sequence>
<dbReference type="KEGG" id="mvo:Mvol_0071"/>
<dbReference type="AlphaFoldDB" id="D7DRB1"/>
<dbReference type="STRING" id="456320.Mvol_0011"/>
<accession>D7DRB1</accession>
<dbReference type="EMBL" id="CP002057">
    <property type="protein sequence ID" value="ADI35731.1"/>
    <property type="molecule type" value="Genomic_DNA"/>
</dbReference>
<dbReference type="Proteomes" id="UP000007722">
    <property type="component" value="Chromosome"/>
</dbReference>
<name>D7DRB1_METV3</name>
<proteinExistence type="predicted"/>
<dbReference type="EMBL" id="CP002057">
    <property type="protein sequence ID" value="ADI35671.1"/>
    <property type="molecule type" value="Genomic_DNA"/>
</dbReference>
<reference evidence="1 3" key="1">
    <citation type="submission" date="2010-05" db="EMBL/GenBank/DDBJ databases">
        <title>Complete sequence of Methanococcus voltae A3.</title>
        <authorList>
            <consortium name="US DOE Joint Genome Institute"/>
            <person name="Lucas S."/>
            <person name="Copeland A."/>
            <person name="Lapidus A."/>
            <person name="Cheng J.-F."/>
            <person name="Bruce D."/>
            <person name="Goodwin L."/>
            <person name="Pitluck S."/>
            <person name="Lowry S."/>
            <person name="Clum A."/>
            <person name="Land M."/>
            <person name="Hauser L."/>
            <person name="Kyrpides N."/>
            <person name="Mikhailova N."/>
            <person name="Whitman W.B."/>
            <person name="Woyke T."/>
        </authorList>
    </citation>
    <scope>NUCLEOTIDE SEQUENCE [LARGE SCALE GENOMIC DNA]</scope>
    <source>
        <strain evidence="1">A3</strain>
        <strain evidence="3">ATCC BAA-1334 / A3</strain>
    </source>
</reference>
<gene>
    <name evidence="1" type="ordered locus">Mvol_0011</name>
    <name evidence="2" type="ordered locus">Mvol_0071</name>
</gene>
<dbReference type="HOGENOM" id="CLU_1700317_0_0_2"/>
<evidence type="ECO:0000313" key="3">
    <source>
        <dbReference type="Proteomes" id="UP000007722"/>
    </source>
</evidence>
<dbReference type="InParanoid" id="D7DRB1"/>
<evidence type="ECO:0000313" key="2">
    <source>
        <dbReference type="EMBL" id="ADI35731.1"/>
    </source>
</evidence>